<evidence type="ECO:0000313" key="2">
    <source>
        <dbReference type="Proteomes" id="UP001152523"/>
    </source>
</evidence>
<reference evidence="1" key="1">
    <citation type="submission" date="2022-07" db="EMBL/GenBank/DDBJ databases">
        <authorList>
            <person name="Macas J."/>
            <person name="Novak P."/>
            <person name="Neumann P."/>
        </authorList>
    </citation>
    <scope>NUCLEOTIDE SEQUENCE</scope>
</reference>
<gene>
    <name evidence="1" type="ORF">CEPIT_LOCUS19283</name>
</gene>
<comment type="caution">
    <text evidence="1">The sequence shown here is derived from an EMBL/GenBank/DDBJ whole genome shotgun (WGS) entry which is preliminary data.</text>
</comment>
<name>A0AAV0DXC2_9ASTE</name>
<keyword evidence="2" id="KW-1185">Reference proteome</keyword>
<accession>A0AAV0DXC2</accession>
<dbReference type="EMBL" id="CAMAPF010000178">
    <property type="protein sequence ID" value="CAH9110764.1"/>
    <property type="molecule type" value="Genomic_DNA"/>
</dbReference>
<dbReference type="AlphaFoldDB" id="A0AAV0DXC2"/>
<dbReference type="Proteomes" id="UP001152523">
    <property type="component" value="Unassembled WGS sequence"/>
</dbReference>
<evidence type="ECO:0000313" key="1">
    <source>
        <dbReference type="EMBL" id="CAH9110764.1"/>
    </source>
</evidence>
<protein>
    <submittedName>
        <fullName evidence="1">Uncharacterized protein</fullName>
    </submittedName>
</protein>
<proteinExistence type="predicted"/>
<organism evidence="1 2">
    <name type="scientific">Cuscuta epithymum</name>
    <dbReference type="NCBI Taxonomy" id="186058"/>
    <lineage>
        <taxon>Eukaryota</taxon>
        <taxon>Viridiplantae</taxon>
        <taxon>Streptophyta</taxon>
        <taxon>Embryophyta</taxon>
        <taxon>Tracheophyta</taxon>
        <taxon>Spermatophyta</taxon>
        <taxon>Magnoliopsida</taxon>
        <taxon>eudicotyledons</taxon>
        <taxon>Gunneridae</taxon>
        <taxon>Pentapetalae</taxon>
        <taxon>asterids</taxon>
        <taxon>lamiids</taxon>
        <taxon>Solanales</taxon>
        <taxon>Convolvulaceae</taxon>
        <taxon>Cuscuteae</taxon>
        <taxon>Cuscuta</taxon>
        <taxon>Cuscuta subgen. Cuscuta</taxon>
    </lineage>
</organism>
<sequence length="104" mass="11625">MLRLKAKLDMRVHFHVQCVPTSHSMFRCVSKSWLQKSSNLNSFRKRFRGGAPITTIDPANEVARQISFPFSVDDKTGMLHLKVAGQTFSPFPVDVILDTSFGGG</sequence>